<dbReference type="SMART" id="SM00829">
    <property type="entry name" value="PKS_ER"/>
    <property type="match status" value="1"/>
</dbReference>
<dbReference type="PANTHER" id="PTHR48106:SF8">
    <property type="entry name" value="OS02G0805600 PROTEIN"/>
    <property type="match status" value="1"/>
</dbReference>
<feature type="region of interest" description="Disordered" evidence="3">
    <location>
        <begin position="1"/>
        <end position="25"/>
    </location>
</feature>
<sequence length="334" mass="34088">MRAATVREPGGPEVLGVGEVPDPRPGPGEVVVEVVAAGVNRADLMQRRGHYPPPPGESEVLGLECSGRVAELGEGVTGWAVGDEVCALLAGGGYAERVVVPAGQLLPVPDGVDLVDAAALPEVACTVVSTVFAAPGASGGSGGLRAGEWLLVHGGGSGIGTFAVQLAVARGARVAVTAGSRRKLDACRDLGAELLVDYSTEDFVEAVRTGTDGHGADVVLDVVGGPYLGRNVDVLATGGRLVVIGMQGGTRGELDLGRLLARRGTVLAASLRARPRAEKAAVVAAVREQVWPLVADGRVRPVVHDRVPLDDVARAHASLEESSHIGKVLLLTGR</sequence>
<dbReference type="Pfam" id="PF00107">
    <property type="entry name" value="ADH_zinc_N"/>
    <property type="match status" value="1"/>
</dbReference>
<reference evidence="5 6" key="1">
    <citation type="journal article" date="2015" name="Stand. Genomic Sci.">
        <title>Genomic Encyclopedia of Bacterial and Archaeal Type Strains, Phase III: the genomes of soil and plant-associated and newly described type strains.</title>
        <authorList>
            <person name="Whitman W.B."/>
            <person name="Woyke T."/>
            <person name="Klenk H.P."/>
            <person name="Zhou Y."/>
            <person name="Lilburn T.G."/>
            <person name="Beck B.J."/>
            <person name="De Vos P."/>
            <person name="Vandamme P."/>
            <person name="Eisen J.A."/>
            <person name="Garrity G."/>
            <person name="Hugenholtz P."/>
            <person name="Kyrpides N.C."/>
        </authorList>
    </citation>
    <scope>NUCLEOTIDE SEQUENCE [LARGE SCALE GENOMIC DNA]</scope>
    <source>
        <strain evidence="5 6">CECT 7306</strain>
    </source>
</reference>
<dbReference type="InParanoid" id="A0A3N1GA72"/>
<dbReference type="SUPFAM" id="SSF50129">
    <property type="entry name" value="GroES-like"/>
    <property type="match status" value="1"/>
</dbReference>
<name>A0A3N1GA72_9ACTN</name>
<dbReference type="InterPro" id="IPR013149">
    <property type="entry name" value="ADH-like_C"/>
</dbReference>
<dbReference type="OrthoDB" id="9780520at2"/>
<dbReference type="InterPro" id="IPR014189">
    <property type="entry name" value="Quinone_OxRdtase_PIG3"/>
</dbReference>
<evidence type="ECO:0000256" key="3">
    <source>
        <dbReference type="SAM" id="MobiDB-lite"/>
    </source>
</evidence>
<keyword evidence="6" id="KW-1185">Reference proteome</keyword>
<proteinExistence type="predicted"/>
<evidence type="ECO:0000313" key="5">
    <source>
        <dbReference type="EMBL" id="ROP27127.1"/>
    </source>
</evidence>
<dbReference type="EMBL" id="RJKN01000007">
    <property type="protein sequence ID" value="ROP27127.1"/>
    <property type="molecule type" value="Genomic_DNA"/>
</dbReference>
<dbReference type="PANTHER" id="PTHR48106">
    <property type="entry name" value="QUINONE OXIDOREDUCTASE PIG3-RELATED"/>
    <property type="match status" value="1"/>
</dbReference>
<evidence type="ECO:0000256" key="2">
    <source>
        <dbReference type="ARBA" id="ARBA00023002"/>
    </source>
</evidence>
<dbReference type="AlphaFoldDB" id="A0A3N1GA72"/>
<dbReference type="SUPFAM" id="SSF51735">
    <property type="entry name" value="NAD(P)-binding Rossmann-fold domains"/>
    <property type="match status" value="1"/>
</dbReference>
<dbReference type="InterPro" id="IPR020843">
    <property type="entry name" value="ER"/>
</dbReference>
<organism evidence="5 6">
    <name type="scientific">Pseudokineococcus lusitanus</name>
    <dbReference type="NCBI Taxonomy" id="763993"/>
    <lineage>
        <taxon>Bacteria</taxon>
        <taxon>Bacillati</taxon>
        <taxon>Actinomycetota</taxon>
        <taxon>Actinomycetes</taxon>
        <taxon>Kineosporiales</taxon>
        <taxon>Kineosporiaceae</taxon>
        <taxon>Pseudokineococcus</taxon>
    </lineage>
</organism>
<evidence type="ECO:0000313" key="6">
    <source>
        <dbReference type="Proteomes" id="UP000276232"/>
    </source>
</evidence>
<dbReference type="Pfam" id="PF08240">
    <property type="entry name" value="ADH_N"/>
    <property type="match status" value="1"/>
</dbReference>
<accession>A0A3N1GA72</accession>
<dbReference type="GO" id="GO:0070402">
    <property type="term" value="F:NADPH binding"/>
    <property type="evidence" value="ECO:0007669"/>
    <property type="project" value="TreeGrafter"/>
</dbReference>
<feature type="domain" description="Enoyl reductase (ER)" evidence="4">
    <location>
        <begin position="10"/>
        <end position="330"/>
    </location>
</feature>
<dbReference type="InterPro" id="IPR013154">
    <property type="entry name" value="ADH-like_N"/>
</dbReference>
<gene>
    <name evidence="5" type="ORF">EDC03_2650</name>
</gene>
<dbReference type="RefSeq" id="WP_123380733.1">
    <property type="nucleotide sequence ID" value="NZ_RJKN01000007.1"/>
</dbReference>
<dbReference type="Gene3D" id="3.40.50.720">
    <property type="entry name" value="NAD(P)-binding Rossmann-like Domain"/>
    <property type="match status" value="1"/>
</dbReference>
<feature type="compositionally biased region" description="Low complexity" evidence="3">
    <location>
        <begin position="8"/>
        <end position="20"/>
    </location>
</feature>
<dbReference type="InterPro" id="IPR036291">
    <property type="entry name" value="NAD(P)-bd_dom_sf"/>
</dbReference>
<evidence type="ECO:0000256" key="1">
    <source>
        <dbReference type="ARBA" id="ARBA00022857"/>
    </source>
</evidence>
<keyword evidence="1" id="KW-0521">NADP</keyword>
<dbReference type="InterPro" id="IPR011032">
    <property type="entry name" value="GroES-like_sf"/>
</dbReference>
<evidence type="ECO:0000259" key="4">
    <source>
        <dbReference type="SMART" id="SM00829"/>
    </source>
</evidence>
<dbReference type="Gene3D" id="3.90.180.10">
    <property type="entry name" value="Medium-chain alcohol dehydrogenases, catalytic domain"/>
    <property type="match status" value="1"/>
</dbReference>
<keyword evidence="2" id="KW-0560">Oxidoreductase</keyword>
<dbReference type="CDD" id="cd05276">
    <property type="entry name" value="p53_inducible_oxidoreductase"/>
    <property type="match status" value="1"/>
</dbReference>
<dbReference type="GO" id="GO:0016651">
    <property type="term" value="F:oxidoreductase activity, acting on NAD(P)H"/>
    <property type="evidence" value="ECO:0007669"/>
    <property type="project" value="TreeGrafter"/>
</dbReference>
<dbReference type="Proteomes" id="UP000276232">
    <property type="component" value="Unassembled WGS sequence"/>
</dbReference>
<dbReference type="NCBIfam" id="TIGR02824">
    <property type="entry name" value="quinone_pig3"/>
    <property type="match status" value="1"/>
</dbReference>
<protein>
    <submittedName>
        <fullName evidence="5">Putative PIG3 family NAD(P)H quinone oxidoreductase</fullName>
    </submittedName>
</protein>
<dbReference type="FunCoup" id="A0A3N1GA72">
    <property type="interactions" value="271"/>
</dbReference>
<comment type="caution">
    <text evidence="5">The sequence shown here is derived from an EMBL/GenBank/DDBJ whole genome shotgun (WGS) entry which is preliminary data.</text>
</comment>